<feature type="binding site" evidence="14 15">
    <location>
        <position position="19"/>
    </location>
    <ligand>
        <name>a divalent metal cation</name>
        <dbReference type="ChEBI" id="CHEBI:60240"/>
    </ligand>
</feature>
<evidence type="ECO:0000256" key="13">
    <source>
        <dbReference type="ARBA" id="ARBA00023211"/>
    </source>
</evidence>
<dbReference type="KEGG" id="hgn:E6W36_10385"/>
<dbReference type="InterPro" id="IPR022898">
    <property type="entry name" value="RNase_HII"/>
</dbReference>
<dbReference type="GO" id="GO:0043137">
    <property type="term" value="P:DNA replication, removal of RNA primer"/>
    <property type="evidence" value="ECO:0007669"/>
    <property type="project" value="TreeGrafter"/>
</dbReference>
<dbReference type="SUPFAM" id="SSF53098">
    <property type="entry name" value="Ribonuclease H-like"/>
    <property type="match status" value="1"/>
</dbReference>
<dbReference type="GO" id="GO:0030145">
    <property type="term" value="F:manganese ion binding"/>
    <property type="evidence" value="ECO:0007669"/>
    <property type="project" value="UniProtKB-UniRule"/>
</dbReference>
<evidence type="ECO:0000256" key="1">
    <source>
        <dbReference type="ARBA" id="ARBA00000077"/>
    </source>
</evidence>
<evidence type="ECO:0000256" key="2">
    <source>
        <dbReference type="ARBA" id="ARBA00001946"/>
    </source>
</evidence>
<evidence type="ECO:0000256" key="7">
    <source>
        <dbReference type="ARBA" id="ARBA00019179"/>
    </source>
</evidence>
<dbReference type="InterPro" id="IPR001352">
    <property type="entry name" value="RNase_HII/HIII"/>
</dbReference>
<dbReference type="InterPro" id="IPR012337">
    <property type="entry name" value="RNaseH-like_sf"/>
</dbReference>
<dbReference type="PANTHER" id="PTHR10954">
    <property type="entry name" value="RIBONUCLEASE H2 SUBUNIT A"/>
    <property type="match status" value="1"/>
</dbReference>
<evidence type="ECO:0000313" key="19">
    <source>
        <dbReference type="Proteomes" id="UP000298714"/>
    </source>
</evidence>
<gene>
    <name evidence="14" type="primary">rnhB</name>
    <name evidence="18" type="ORF">E6W36_10385</name>
</gene>
<protein>
    <recommendedName>
        <fullName evidence="7 14">Ribonuclease HII</fullName>
        <shortName evidence="14">RNase HII</shortName>
        <ecNumber evidence="6 14">3.1.26.4</ecNumber>
    </recommendedName>
</protein>
<name>A0A4D7C743_9SPHN</name>
<dbReference type="Gene3D" id="3.30.420.10">
    <property type="entry name" value="Ribonuclease H-like superfamily/Ribonuclease H"/>
    <property type="match status" value="1"/>
</dbReference>
<comment type="function">
    <text evidence="3 14 16">Endonuclease that specifically degrades the RNA of RNA-DNA hybrids.</text>
</comment>
<keyword evidence="11 14" id="KW-0255">Endonuclease</keyword>
<evidence type="ECO:0000256" key="10">
    <source>
        <dbReference type="ARBA" id="ARBA00022723"/>
    </source>
</evidence>
<feature type="domain" description="RNase H type-2" evidence="17">
    <location>
        <begin position="12"/>
        <end position="202"/>
    </location>
</feature>
<evidence type="ECO:0000259" key="17">
    <source>
        <dbReference type="PROSITE" id="PS51975"/>
    </source>
</evidence>
<evidence type="ECO:0000256" key="6">
    <source>
        <dbReference type="ARBA" id="ARBA00012180"/>
    </source>
</evidence>
<dbReference type="EMBL" id="CP039704">
    <property type="protein sequence ID" value="QCI79800.1"/>
    <property type="molecule type" value="Genomic_DNA"/>
</dbReference>
<dbReference type="HAMAP" id="MF_00052_B">
    <property type="entry name" value="RNase_HII_B"/>
    <property type="match status" value="1"/>
</dbReference>
<keyword evidence="8 14" id="KW-0963">Cytoplasm</keyword>
<dbReference type="GO" id="GO:0004523">
    <property type="term" value="F:RNA-DNA hybrid ribonuclease activity"/>
    <property type="evidence" value="ECO:0007669"/>
    <property type="project" value="UniProtKB-UniRule"/>
</dbReference>
<proteinExistence type="inferred from homology"/>
<evidence type="ECO:0000256" key="14">
    <source>
        <dbReference type="HAMAP-Rule" id="MF_00052"/>
    </source>
</evidence>
<dbReference type="Proteomes" id="UP000298714">
    <property type="component" value="Chromosome"/>
</dbReference>
<evidence type="ECO:0000256" key="9">
    <source>
        <dbReference type="ARBA" id="ARBA00022722"/>
    </source>
</evidence>
<evidence type="ECO:0000256" key="3">
    <source>
        <dbReference type="ARBA" id="ARBA00004065"/>
    </source>
</evidence>
<dbReference type="GO" id="GO:0032299">
    <property type="term" value="C:ribonuclease H2 complex"/>
    <property type="evidence" value="ECO:0007669"/>
    <property type="project" value="TreeGrafter"/>
</dbReference>
<evidence type="ECO:0000256" key="11">
    <source>
        <dbReference type="ARBA" id="ARBA00022759"/>
    </source>
</evidence>
<dbReference type="InterPro" id="IPR024567">
    <property type="entry name" value="RNase_HII/HIII_dom"/>
</dbReference>
<dbReference type="GO" id="GO:0006298">
    <property type="term" value="P:mismatch repair"/>
    <property type="evidence" value="ECO:0007669"/>
    <property type="project" value="TreeGrafter"/>
</dbReference>
<dbReference type="GO" id="GO:0003723">
    <property type="term" value="F:RNA binding"/>
    <property type="evidence" value="ECO:0007669"/>
    <property type="project" value="UniProtKB-UniRule"/>
</dbReference>
<feature type="binding site" evidence="14 15">
    <location>
        <position position="110"/>
    </location>
    <ligand>
        <name>a divalent metal cation</name>
        <dbReference type="ChEBI" id="CHEBI:60240"/>
    </ligand>
</feature>
<evidence type="ECO:0000313" key="18">
    <source>
        <dbReference type="EMBL" id="QCI79800.1"/>
    </source>
</evidence>
<evidence type="ECO:0000256" key="5">
    <source>
        <dbReference type="ARBA" id="ARBA00007383"/>
    </source>
</evidence>
<keyword evidence="12 14" id="KW-0378">Hydrolase</keyword>
<accession>A0A4D7C743</accession>
<keyword evidence="10 14" id="KW-0479">Metal-binding</keyword>
<dbReference type="CDD" id="cd07182">
    <property type="entry name" value="RNase_HII_bacteria_HII_like"/>
    <property type="match status" value="1"/>
</dbReference>
<dbReference type="GO" id="GO:0005737">
    <property type="term" value="C:cytoplasm"/>
    <property type="evidence" value="ECO:0007669"/>
    <property type="project" value="UniProtKB-SubCell"/>
</dbReference>
<comment type="subcellular location">
    <subcellularLocation>
        <location evidence="4 14">Cytoplasm</location>
    </subcellularLocation>
</comment>
<comment type="cofactor">
    <cofactor evidence="14 15">
        <name>Mn(2+)</name>
        <dbReference type="ChEBI" id="CHEBI:29035"/>
    </cofactor>
    <cofactor evidence="14 15">
        <name>Mg(2+)</name>
        <dbReference type="ChEBI" id="CHEBI:18420"/>
    </cofactor>
    <text evidence="14 15">Manganese or magnesium. Binds 1 divalent metal ion per monomer in the absence of substrate. May bind a second metal ion after substrate binding.</text>
</comment>
<dbReference type="InterPro" id="IPR036397">
    <property type="entry name" value="RNaseH_sf"/>
</dbReference>
<evidence type="ECO:0000256" key="12">
    <source>
        <dbReference type="ARBA" id="ARBA00022801"/>
    </source>
</evidence>
<organism evidence="18 19">
    <name type="scientific">Hankyongella ginsenosidimutans</name>
    <dbReference type="NCBI Taxonomy" id="1763828"/>
    <lineage>
        <taxon>Bacteria</taxon>
        <taxon>Pseudomonadati</taxon>
        <taxon>Pseudomonadota</taxon>
        <taxon>Alphaproteobacteria</taxon>
        <taxon>Sphingomonadales</taxon>
        <taxon>Sphingomonadaceae</taxon>
        <taxon>Hankyongella</taxon>
    </lineage>
</organism>
<feature type="binding site" evidence="14 15">
    <location>
        <position position="18"/>
    </location>
    <ligand>
        <name>a divalent metal cation</name>
        <dbReference type="ChEBI" id="CHEBI:60240"/>
    </ligand>
</feature>
<dbReference type="PANTHER" id="PTHR10954:SF18">
    <property type="entry name" value="RIBONUCLEASE HII"/>
    <property type="match status" value="1"/>
</dbReference>
<keyword evidence="19" id="KW-1185">Reference proteome</keyword>
<comment type="similarity">
    <text evidence="5 14 16">Belongs to the RNase HII family.</text>
</comment>
<sequence>MPDYALEAGLAGPVAGVDEAGRGPWAGPVLAAAVILDPARIPAGLNDSKALTARRRDALFEAIHEHAIAVGVGQASVAEIDAAGVGQANRRAMQRAVAALSIAPRHALIDGIVTPDLPCPARAVVKGDARSLSIAAASIIAKVTRDRIMLALDADHPAYCWRDNMGYGTAAHAAALQNYGPCPHHRLSFRPVAAVARAFAGR</sequence>
<reference evidence="19" key="1">
    <citation type="submission" date="2019-04" db="EMBL/GenBank/DDBJ databases">
        <title>Complete genome sequence of Sphingomonas sp. W1-2-3.</title>
        <authorList>
            <person name="Im W.T."/>
        </authorList>
    </citation>
    <scope>NUCLEOTIDE SEQUENCE [LARGE SCALE GENOMIC DNA]</scope>
    <source>
        <strain evidence="19">W1-2-3</strain>
    </source>
</reference>
<dbReference type="RefSeq" id="WP_222872623.1">
    <property type="nucleotide sequence ID" value="NZ_CP039704.1"/>
</dbReference>
<keyword evidence="13 14" id="KW-0464">Manganese</keyword>
<dbReference type="AlphaFoldDB" id="A0A4D7C743"/>
<dbReference type="Pfam" id="PF01351">
    <property type="entry name" value="RNase_HII"/>
    <property type="match status" value="1"/>
</dbReference>
<dbReference type="NCBIfam" id="NF000595">
    <property type="entry name" value="PRK00015.1-3"/>
    <property type="match status" value="1"/>
</dbReference>
<evidence type="ECO:0000256" key="16">
    <source>
        <dbReference type="RuleBase" id="RU003515"/>
    </source>
</evidence>
<dbReference type="EC" id="3.1.26.4" evidence="6 14"/>
<comment type="cofactor">
    <cofactor evidence="2">
        <name>Mg(2+)</name>
        <dbReference type="ChEBI" id="CHEBI:18420"/>
    </cofactor>
</comment>
<comment type="catalytic activity">
    <reaction evidence="1 14 15 16">
        <text>Endonucleolytic cleavage to 5'-phosphomonoester.</text>
        <dbReference type="EC" id="3.1.26.4"/>
    </reaction>
</comment>
<evidence type="ECO:0000256" key="15">
    <source>
        <dbReference type="PROSITE-ProRule" id="PRU01319"/>
    </source>
</evidence>
<evidence type="ECO:0000256" key="4">
    <source>
        <dbReference type="ARBA" id="ARBA00004496"/>
    </source>
</evidence>
<evidence type="ECO:0000256" key="8">
    <source>
        <dbReference type="ARBA" id="ARBA00022490"/>
    </source>
</evidence>
<keyword evidence="9 14" id="KW-0540">Nuclease</keyword>
<dbReference type="PROSITE" id="PS51975">
    <property type="entry name" value="RNASE_H_2"/>
    <property type="match status" value="1"/>
</dbReference>